<comment type="subcellular location">
    <subcellularLocation>
        <location evidence="1">Cell membrane</location>
    </subcellularLocation>
</comment>
<feature type="domain" description="Peptidase S49" evidence="10">
    <location>
        <begin position="133"/>
        <end position="281"/>
    </location>
</feature>
<dbReference type="SUPFAM" id="SSF52096">
    <property type="entry name" value="ClpP/crotonase"/>
    <property type="match status" value="1"/>
</dbReference>
<evidence type="ECO:0000259" key="10">
    <source>
        <dbReference type="Pfam" id="PF01343"/>
    </source>
</evidence>
<dbReference type="Pfam" id="PF01343">
    <property type="entry name" value="Peptidase_S49"/>
    <property type="match status" value="1"/>
</dbReference>
<dbReference type="PANTHER" id="PTHR42987">
    <property type="entry name" value="PEPTIDASE S49"/>
    <property type="match status" value="1"/>
</dbReference>
<protein>
    <submittedName>
        <fullName evidence="12">Protease SohB</fullName>
    </submittedName>
</protein>
<comment type="caution">
    <text evidence="12">The sequence shown here is derived from an EMBL/GenBank/DDBJ whole genome shotgun (WGS) entry which is preliminary data.</text>
</comment>
<dbReference type="InterPro" id="IPR002142">
    <property type="entry name" value="Peptidase_S49"/>
</dbReference>
<dbReference type="AlphaFoldDB" id="A0A1B8PZ97"/>
<keyword evidence="7" id="KW-0720">Serine protease</keyword>
<comment type="similarity">
    <text evidence="2">Belongs to the peptidase S49 family.</text>
</comment>
<name>A0A1B8PZ97_MORLA</name>
<keyword evidence="5" id="KW-0812">Transmembrane</keyword>
<dbReference type="NCBIfam" id="NF008745">
    <property type="entry name" value="PRK11778.1"/>
    <property type="match status" value="1"/>
</dbReference>
<dbReference type="Gene3D" id="3.90.226.10">
    <property type="entry name" value="2-enoyl-CoA Hydratase, Chain A, domain 1"/>
    <property type="match status" value="1"/>
</dbReference>
<dbReference type="EMBL" id="LZMS01000062">
    <property type="protein sequence ID" value="OBX61750.1"/>
    <property type="molecule type" value="Genomic_DNA"/>
</dbReference>
<evidence type="ECO:0000256" key="1">
    <source>
        <dbReference type="ARBA" id="ARBA00004236"/>
    </source>
</evidence>
<keyword evidence="9" id="KW-0472">Membrane</keyword>
<dbReference type="GO" id="GO:0004252">
    <property type="term" value="F:serine-type endopeptidase activity"/>
    <property type="evidence" value="ECO:0007669"/>
    <property type="project" value="InterPro"/>
</dbReference>
<evidence type="ECO:0000256" key="8">
    <source>
        <dbReference type="ARBA" id="ARBA00022989"/>
    </source>
</evidence>
<keyword evidence="3" id="KW-1003">Cell membrane</keyword>
<keyword evidence="4 12" id="KW-0645">Protease</keyword>
<dbReference type="GO" id="GO:0006508">
    <property type="term" value="P:proteolysis"/>
    <property type="evidence" value="ECO:0007669"/>
    <property type="project" value="UniProtKB-KW"/>
</dbReference>
<dbReference type="InterPro" id="IPR029045">
    <property type="entry name" value="ClpP/crotonase-like_dom_sf"/>
</dbReference>
<dbReference type="Gene3D" id="6.20.330.10">
    <property type="match status" value="1"/>
</dbReference>
<dbReference type="Proteomes" id="UP000092607">
    <property type="component" value="Unassembled WGS sequence"/>
</dbReference>
<proteinExistence type="inferred from homology"/>
<dbReference type="InterPro" id="IPR047272">
    <property type="entry name" value="S49_SppA_C"/>
</dbReference>
<evidence type="ECO:0000256" key="5">
    <source>
        <dbReference type="ARBA" id="ARBA00022692"/>
    </source>
</evidence>
<dbReference type="GO" id="GO:0005886">
    <property type="term" value="C:plasma membrane"/>
    <property type="evidence" value="ECO:0007669"/>
    <property type="project" value="UniProtKB-SubCell"/>
</dbReference>
<organism evidence="12 13">
    <name type="scientific">Moraxella lacunata</name>
    <dbReference type="NCBI Taxonomy" id="477"/>
    <lineage>
        <taxon>Bacteria</taxon>
        <taxon>Pseudomonadati</taxon>
        <taxon>Pseudomonadota</taxon>
        <taxon>Gammaproteobacteria</taxon>
        <taxon>Moraxellales</taxon>
        <taxon>Moraxellaceae</taxon>
        <taxon>Moraxella</taxon>
    </lineage>
</organism>
<evidence type="ECO:0000313" key="13">
    <source>
        <dbReference type="Proteomes" id="UP000092607"/>
    </source>
</evidence>
<feature type="domain" description="Peptidase S49 N-terminal proteobacteria" evidence="11">
    <location>
        <begin position="8"/>
        <end position="129"/>
    </location>
</feature>
<evidence type="ECO:0000256" key="4">
    <source>
        <dbReference type="ARBA" id="ARBA00022670"/>
    </source>
</evidence>
<dbReference type="CDD" id="cd07023">
    <property type="entry name" value="S49_Sppa_N_C"/>
    <property type="match status" value="1"/>
</dbReference>
<gene>
    <name evidence="12" type="ORF">A9309_07730</name>
</gene>
<dbReference type="PANTHER" id="PTHR42987:SF4">
    <property type="entry name" value="PROTEASE SOHB-RELATED"/>
    <property type="match status" value="1"/>
</dbReference>
<dbReference type="InterPro" id="IPR013703">
    <property type="entry name" value="Peptidase_S49_N_proteobac"/>
</dbReference>
<keyword evidence="6" id="KW-0378">Hydrolase</keyword>
<evidence type="ECO:0000256" key="3">
    <source>
        <dbReference type="ARBA" id="ARBA00022475"/>
    </source>
</evidence>
<dbReference type="OrthoDB" id="5614232at2"/>
<accession>A0A1B8PZ97</accession>
<dbReference type="Pfam" id="PF08496">
    <property type="entry name" value="Peptidase_S49_N"/>
    <property type="match status" value="1"/>
</dbReference>
<reference evidence="12 13" key="1">
    <citation type="submission" date="2016-06" db="EMBL/GenBank/DDBJ databases">
        <title>Draft genome of Moraxella lacunata CCUG 57757A.</title>
        <authorList>
            <person name="Salva-Serra F."/>
            <person name="Engstrom-Jakobsson H."/>
            <person name="Thorell K."/>
            <person name="Gonzales-Siles L."/>
            <person name="Karlsson R."/>
            <person name="Boulund F."/>
            <person name="Engstrand L."/>
            <person name="Kristiansson E."/>
            <person name="Moore E."/>
        </authorList>
    </citation>
    <scope>NUCLEOTIDE SEQUENCE [LARGE SCALE GENOMIC DNA]</scope>
    <source>
        <strain evidence="12 13">CCUG 57757A</strain>
    </source>
</reference>
<evidence type="ECO:0000256" key="9">
    <source>
        <dbReference type="ARBA" id="ARBA00023136"/>
    </source>
</evidence>
<evidence type="ECO:0000259" key="11">
    <source>
        <dbReference type="Pfam" id="PF08496"/>
    </source>
</evidence>
<keyword evidence="8" id="KW-1133">Transmembrane helix</keyword>
<evidence type="ECO:0000256" key="7">
    <source>
        <dbReference type="ARBA" id="ARBA00022825"/>
    </source>
</evidence>
<sequence>MLFHSSKKPTELSIIHLNKLQDKRQEQLKDALKNSQKDDKKCGLFGKLYKKAKDKAKDKKDKADDKNKGDNKSVFVLDFDGDIKASAVAHLREEISVIISSAKSGDEVVVRLESGGGQVNAYGLASAQLARLKQAGLILTVCVDKISASGGYMMACVADKIIASDFAVIGSVGVVSQLPNFNKLLKKHDVDFEQFTAGEYKRTVTMFGENDDEDRAKHQADIDRIHELFKTFVKTHRPSLDVEKIATGEIWFGQDALDLGLVDAIGTSDAYVLELMKEHDVFVLHTRTKPTLAEKLGLSEQMGVKMGDMVGQMVSSVGEQLAKYQRP</sequence>
<evidence type="ECO:0000256" key="6">
    <source>
        <dbReference type="ARBA" id="ARBA00022801"/>
    </source>
</evidence>
<evidence type="ECO:0000256" key="2">
    <source>
        <dbReference type="ARBA" id="ARBA00008683"/>
    </source>
</evidence>
<dbReference type="RefSeq" id="WP_065256650.1">
    <property type="nucleotide sequence ID" value="NZ_JARDJM010000043.1"/>
</dbReference>
<evidence type="ECO:0000313" key="12">
    <source>
        <dbReference type="EMBL" id="OBX61750.1"/>
    </source>
</evidence>